<dbReference type="InterPro" id="IPR016007">
    <property type="entry name" value="Alpha_rhamnosid"/>
</dbReference>
<sequence>MGVDTATPRLSWGLESAIREQRQTAYQVIATTQERQVWDSGKVLSAQTQQIEYSGAPLQSAQGVAWKVRVWDQHGVASPWSPTARWTMGILSLADWGAARWIGAPPTTEAATDSLLLRRQFLVKPRLTRALAFVCGLGQYEMSVNSVKAGDDVLAPGWSKYDKTCLYDTRDITSLLRPGPNAIGLLLGNGMYNVHGGRYTKFTRSFGPQKAICRMRLEYADGSVQTIDSNGAWRTAPGPITFSSVYGGEDYDARLLPIGWSSPRFNDDRWERAAILSGPGGELRGMSAAAPPIRTFEAFTPVAVKQLRPGVAVYDLGQNASIMPRVTVTGPAGSTVQIIPAELIHKDGSVDRASVGDAPAYWKYTLAGNGAESYFSKFYYHGCRYLQVEVSSPGGAAPPVIHSLSGVVIGSASPSIGEFHCSNDLFNRIHTLVRWAQRSNMVSVMTDCPHRERLGWLEEDHLNGPSLRYNFDLNQLFGKIESDMADSQTPEGLIPSIAPEYPVFGGDFRDSPEWGSASILVPWQQYEFTGDSALLRRRYDVMRRYLDYLTGKAKGHLLEYGLGDWYDIGPNPPGYSQLTPNGLTATAFYYQDAVIVARAAQMLGHTEDTTRYDALAEQIKAAFNAKFWNAETGQYATGSQTANAIPLVMGLAPAAARPSLVEALVSDVQRHGNAVTAGDVGYRYLLKALQEGGRSDVIFAMNNQSDKPGYGYQLKMGATSLTEAWDALPSSSQNHFMLGQINEWFYGGLAGIQFDPNAPGFQKIVIKPAIVGDITSTRASYDSVQGRIISAWKRDGATLTLDVTIPPNTTATVYLPTRDRASVRENGKAVSKAKGVQFLRNEDGVGVYQIESGHYTFTALY</sequence>
<feature type="domain" description="Alpha-L-rhamnosidase C-terminal" evidence="7">
    <location>
        <begin position="751"/>
        <end position="828"/>
    </location>
</feature>
<keyword evidence="9" id="KW-1185">Reference proteome</keyword>
<dbReference type="SUPFAM" id="SSF48208">
    <property type="entry name" value="Six-hairpin glycosidases"/>
    <property type="match status" value="1"/>
</dbReference>
<feature type="domain" description="Alpha-L-rhamnosidase concanavalin-like" evidence="4">
    <location>
        <begin position="306"/>
        <end position="395"/>
    </location>
</feature>
<dbReference type="PANTHER" id="PTHR33307">
    <property type="entry name" value="ALPHA-RHAMNOSIDASE (EUROFUNG)"/>
    <property type="match status" value="1"/>
</dbReference>
<evidence type="ECO:0000259" key="6">
    <source>
        <dbReference type="Pfam" id="PF17389"/>
    </source>
</evidence>
<dbReference type="KEGG" id="ccot:CCAX7_004320"/>
<keyword evidence="3 8" id="KW-0378">Hydrolase</keyword>
<dbReference type="Pfam" id="PF25788">
    <property type="entry name" value="Ig_Rha78A_N"/>
    <property type="match status" value="1"/>
</dbReference>
<dbReference type="InterPro" id="IPR013737">
    <property type="entry name" value="Bac_rhamnosid_N"/>
</dbReference>
<evidence type="ECO:0000259" key="4">
    <source>
        <dbReference type="Pfam" id="PF05592"/>
    </source>
</evidence>
<dbReference type="InterPro" id="IPR013783">
    <property type="entry name" value="Ig-like_fold"/>
</dbReference>
<evidence type="ECO:0000313" key="9">
    <source>
        <dbReference type="Proteomes" id="UP000287394"/>
    </source>
</evidence>
<dbReference type="InterPro" id="IPR035396">
    <property type="entry name" value="Bac_rhamnosid6H"/>
</dbReference>
<dbReference type="Pfam" id="PF05592">
    <property type="entry name" value="Bac_rhamnosid"/>
    <property type="match status" value="1"/>
</dbReference>
<accession>A0A402D353</accession>
<dbReference type="PIRSF" id="PIRSF010631">
    <property type="entry name" value="A-rhamnsds"/>
    <property type="match status" value="1"/>
</dbReference>
<dbReference type="Gene3D" id="2.60.40.10">
    <property type="entry name" value="Immunoglobulins"/>
    <property type="match status" value="1"/>
</dbReference>
<dbReference type="PANTHER" id="PTHR33307:SF11">
    <property type="entry name" value="ALPHA-L-RHAMNOSIDASE"/>
    <property type="match status" value="1"/>
</dbReference>
<evidence type="ECO:0000313" key="8">
    <source>
        <dbReference type="EMBL" id="BDI28381.1"/>
    </source>
</evidence>
<evidence type="ECO:0000256" key="1">
    <source>
        <dbReference type="ARBA" id="ARBA00001445"/>
    </source>
</evidence>
<dbReference type="Pfam" id="PF17390">
    <property type="entry name" value="Bac_rhamnosid_C"/>
    <property type="match status" value="1"/>
</dbReference>
<dbReference type="InterPro" id="IPR008902">
    <property type="entry name" value="Rhamnosid_concanavalin"/>
</dbReference>
<organism evidence="8 9">
    <name type="scientific">Capsulimonas corticalis</name>
    <dbReference type="NCBI Taxonomy" id="2219043"/>
    <lineage>
        <taxon>Bacteria</taxon>
        <taxon>Bacillati</taxon>
        <taxon>Armatimonadota</taxon>
        <taxon>Armatimonadia</taxon>
        <taxon>Capsulimonadales</taxon>
        <taxon>Capsulimonadaceae</taxon>
        <taxon>Capsulimonas</taxon>
    </lineage>
</organism>
<proteinExistence type="predicted"/>
<protein>
    <recommendedName>
        <fullName evidence="2">alpha-L-rhamnosidase</fullName>
        <ecNumber evidence="2">3.2.1.40</ecNumber>
    </recommendedName>
</protein>
<name>A0A402D353_9BACT</name>
<evidence type="ECO:0000259" key="5">
    <source>
        <dbReference type="Pfam" id="PF08531"/>
    </source>
</evidence>
<dbReference type="GO" id="GO:0005975">
    <property type="term" value="P:carbohydrate metabolic process"/>
    <property type="evidence" value="ECO:0007669"/>
    <property type="project" value="InterPro"/>
</dbReference>
<dbReference type="Pfam" id="PF17389">
    <property type="entry name" value="Bac_rhamnosid6H"/>
    <property type="match status" value="1"/>
</dbReference>
<dbReference type="GO" id="GO:0030596">
    <property type="term" value="F:alpha-L-rhamnosidase activity"/>
    <property type="evidence" value="ECO:0007669"/>
    <property type="project" value="UniProtKB-EC"/>
</dbReference>
<evidence type="ECO:0000256" key="2">
    <source>
        <dbReference type="ARBA" id="ARBA00012652"/>
    </source>
</evidence>
<dbReference type="EMBL" id="AP025739">
    <property type="protein sequence ID" value="BDI28381.1"/>
    <property type="molecule type" value="Genomic_DNA"/>
</dbReference>
<dbReference type="Gene3D" id="2.60.420.10">
    <property type="entry name" value="Maltose phosphorylase, domain 3"/>
    <property type="match status" value="1"/>
</dbReference>
<feature type="domain" description="Alpha-L-rhamnosidase six-hairpin glycosidase" evidence="6">
    <location>
        <begin position="416"/>
        <end position="746"/>
    </location>
</feature>
<evidence type="ECO:0000259" key="7">
    <source>
        <dbReference type="Pfam" id="PF17390"/>
    </source>
</evidence>
<gene>
    <name evidence="8" type="ORF">CCAX7_004320</name>
</gene>
<dbReference type="Gene3D" id="1.50.10.10">
    <property type="match status" value="1"/>
</dbReference>
<dbReference type="InterPro" id="IPR008928">
    <property type="entry name" value="6-hairpin_glycosidase_sf"/>
</dbReference>
<dbReference type="Proteomes" id="UP000287394">
    <property type="component" value="Chromosome"/>
</dbReference>
<reference evidence="8 9" key="1">
    <citation type="journal article" date="2019" name="Int. J. Syst. Evol. Microbiol.">
        <title>Capsulimonas corticalis gen. nov., sp. nov., an aerobic capsulated bacterium, of a novel bacterial order, Capsulimonadales ord. nov., of the class Armatimonadia of the phylum Armatimonadetes.</title>
        <authorList>
            <person name="Li J."/>
            <person name="Kudo C."/>
            <person name="Tonouchi A."/>
        </authorList>
    </citation>
    <scope>NUCLEOTIDE SEQUENCE [LARGE SCALE GENOMIC DNA]</scope>
    <source>
        <strain evidence="8 9">AX-7</strain>
    </source>
</reference>
<comment type="catalytic activity">
    <reaction evidence="1">
        <text>Hydrolysis of terminal non-reducing alpha-L-rhamnose residues in alpha-L-rhamnosides.</text>
        <dbReference type="EC" id="3.2.1.40"/>
    </reaction>
</comment>
<feature type="domain" description="Bacterial alpha-L-rhamnosidase N-terminal" evidence="5">
    <location>
        <begin position="127"/>
        <end position="295"/>
    </location>
</feature>
<evidence type="ECO:0000256" key="3">
    <source>
        <dbReference type="ARBA" id="ARBA00022801"/>
    </source>
</evidence>
<dbReference type="InterPro" id="IPR035398">
    <property type="entry name" value="Bac_rhamnosid_C"/>
</dbReference>
<dbReference type="EC" id="3.2.1.40" evidence="2"/>
<dbReference type="Pfam" id="PF08531">
    <property type="entry name" value="Bac_rhamnosid_N"/>
    <property type="match status" value="1"/>
</dbReference>
<dbReference type="AlphaFoldDB" id="A0A402D353"/>
<dbReference type="Gene3D" id="2.60.120.260">
    <property type="entry name" value="Galactose-binding domain-like"/>
    <property type="match status" value="2"/>
</dbReference>
<dbReference type="InterPro" id="IPR012341">
    <property type="entry name" value="6hp_glycosidase-like_sf"/>
</dbReference>